<comment type="caution">
    <text evidence="3">The sequence shown here is derived from an EMBL/GenBank/DDBJ whole genome shotgun (WGS) entry which is preliminary data.</text>
</comment>
<feature type="transmembrane region" description="Helical" evidence="2">
    <location>
        <begin position="6"/>
        <end position="30"/>
    </location>
</feature>
<keyword evidence="2" id="KW-1133">Transmembrane helix</keyword>
<evidence type="ECO:0000313" key="4">
    <source>
        <dbReference type="Proteomes" id="UP001180020"/>
    </source>
</evidence>
<keyword evidence="2" id="KW-0472">Membrane</keyword>
<dbReference type="EMBL" id="JAUJYO010000013">
    <property type="protein sequence ID" value="KAK1299742.1"/>
    <property type="molecule type" value="Genomic_DNA"/>
</dbReference>
<reference evidence="3" key="1">
    <citation type="journal article" date="2023" name="Nat. Commun.">
        <title>Diploid and tetraploid genomes of Acorus and the evolution of monocots.</title>
        <authorList>
            <person name="Ma L."/>
            <person name="Liu K.W."/>
            <person name="Li Z."/>
            <person name="Hsiao Y.Y."/>
            <person name="Qi Y."/>
            <person name="Fu T."/>
            <person name="Tang G.D."/>
            <person name="Zhang D."/>
            <person name="Sun W.H."/>
            <person name="Liu D.K."/>
            <person name="Li Y."/>
            <person name="Chen G.Z."/>
            <person name="Liu X.D."/>
            <person name="Liao X.Y."/>
            <person name="Jiang Y.T."/>
            <person name="Yu X."/>
            <person name="Hao Y."/>
            <person name="Huang J."/>
            <person name="Zhao X.W."/>
            <person name="Ke S."/>
            <person name="Chen Y.Y."/>
            <person name="Wu W.L."/>
            <person name="Hsu J.L."/>
            <person name="Lin Y.F."/>
            <person name="Huang M.D."/>
            <person name="Li C.Y."/>
            <person name="Huang L."/>
            <person name="Wang Z.W."/>
            <person name="Zhao X."/>
            <person name="Zhong W.Y."/>
            <person name="Peng D.H."/>
            <person name="Ahmad S."/>
            <person name="Lan S."/>
            <person name="Zhang J.S."/>
            <person name="Tsai W.C."/>
            <person name="Van de Peer Y."/>
            <person name="Liu Z.J."/>
        </authorList>
    </citation>
    <scope>NUCLEOTIDE SEQUENCE</scope>
    <source>
        <strain evidence="3">CP</strain>
    </source>
</reference>
<proteinExistence type="predicted"/>
<keyword evidence="4" id="KW-1185">Reference proteome</keyword>
<evidence type="ECO:0000313" key="3">
    <source>
        <dbReference type="EMBL" id="KAK1299742.1"/>
    </source>
</evidence>
<reference evidence="3" key="2">
    <citation type="submission" date="2023-06" db="EMBL/GenBank/DDBJ databases">
        <authorList>
            <person name="Ma L."/>
            <person name="Liu K.-W."/>
            <person name="Li Z."/>
            <person name="Hsiao Y.-Y."/>
            <person name="Qi Y."/>
            <person name="Fu T."/>
            <person name="Tang G."/>
            <person name="Zhang D."/>
            <person name="Sun W.-H."/>
            <person name="Liu D.-K."/>
            <person name="Li Y."/>
            <person name="Chen G.-Z."/>
            <person name="Liu X.-D."/>
            <person name="Liao X.-Y."/>
            <person name="Jiang Y.-T."/>
            <person name="Yu X."/>
            <person name="Hao Y."/>
            <person name="Huang J."/>
            <person name="Zhao X.-W."/>
            <person name="Ke S."/>
            <person name="Chen Y.-Y."/>
            <person name="Wu W.-L."/>
            <person name="Hsu J.-L."/>
            <person name="Lin Y.-F."/>
            <person name="Huang M.-D."/>
            <person name="Li C.-Y."/>
            <person name="Huang L."/>
            <person name="Wang Z.-W."/>
            <person name="Zhao X."/>
            <person name="Zhong W.-Y."/>
            <person name="Peng D.-H."/>
            <person name="Ahmad S."/>
            <person name="Lan S."/>
            <person name="Zhang J.-S."/>
            <person name="Tsai W.-C."/>
            <person name="Van De Peer Y."/>
            <person name="Liu Z.-J."/>
        </authorList>
    </citation>
    <scope>NUCLEOTIDE SEQUENCE</scope>
    <source>
        <strain evidence="3">CP</strain>
        <tissue evidence="3">Leaves</tissue>
    </source>
</reference>
<feature type="compositionally biased region" description="Acidic residues" evidence="1">
    <location>
        <begin position="89"/>
        <end position="100"/>
    </location>
</feature>
<keyword evidence="2" id="KW-0812">Transmembrane</keyword>
<protein>
    <submittedName>
        <fullName evidence="3">Uncharacterized protein</fullName>
    </submittedName>
</protein>
<organism evidence="3 4">
    <name type="scientific">Acorus calamus</name>
    <name type="common">Sweet flag</name>
    <dbReference type="NCBI Taxonomy" id="4465"/>
    <lineage>
        <taxon>Eukaryota</taxon>
        <taxon>Viridiplantae</taxon>
        <taxon>Streptophyta</taxon>
        <taxon>Embryophyta</taxon>
        <taxon>Tracheophyta</taxon>
        <taxon>Spermatophyta</taxon>
        <taxon>Magnoliopsida</taxon>
        <taxon>Liliopsida</taxon>
        <taxon>Acoraceae</taxon>
        <taxon>Acorus</taxon>
    </lineage>
</organism>
<gene>
    <name evidence="3" type="ORF">QJS10_CPB13g01484</name>
</gene>
<accession>A0AAV9DEI3</accession>
<sequence length="135" mass="14549">MAAITTLNLVLIVFFLLSLLFISAALFDVLCYRRRFHLRFTATSSIAGDPESAVAWDPYRSPPSKELLLYFLFRKEDAAAGGDGPMPEPEPEPMEAEEETPFSTPCASPPFSTPSSSPSQLAASDDGGLEGKSSS</sequence>
<name>A0AAV9DEI3_ACOCL</name>
<dbReference type="AlphaFoldDB" id="A0AAV9DEI3"/>
<feature type="region of interest" description="Disordered" evidence="1">
    <location>
        <begin position="79"/>
        <end position="135"/>
    </location>
</feature>
<dbReference type="Proteomes" id="UP001180020">
    <property type="component" value="Unassembled WGS sequence"/>
</dbReference>
<evidence type="ECO:0000256" key="2">
    <source>
        <dbReference type="SAM" id="Phobius"/>
    </source>
</evidence>
<evidence type="ECO:0000256" key="1">
    <source>
        <dbReference type="SAM" id="MobiDB-lite"/>
    </source>
</evidence>